<keyword evidence="3" id="KW-1185">Reference proteome</keyword>
<dbReference type="Proteomes" id="UP001163115">
    <property type="component" value="Chromosome"/>
</dbReference>
<proteinExistence type="predicted"/>
<reference evidence="2" key="1">
    <citation type="submission" date="2022-11" db="EMBL/GenBank/DDBJ databases">
        <title>Lacrimispora xylanolytica sy1, complete genome.</title>
        <authorList>
            <person name="Choi S."/>
        </authorList>
    </citation>
    <scope>NUCLEOTIDE SEQUENCE</scope>
    <source>
        <strain evidence="2">Sy1</strain>
    </source>
</reference>
<accession>A0ABY7A5X6</accession>
<dbReference type="NCBIfam" id="NF033223">
    <property type="entry name" value="YHYH_alt"/>
    <property type="match status" value="1"/>
</dbReference>
<dbReference type="EMBL" id="CP113524">
    <property type="protein sequence ID" value="WAJ22070.1"/>
    <property type="molecule type" value="Genomic_DNA"/>
</dbReference>
<name>A0ABY7A5X6_9FIRM</name>
<organism evidence="2 3">
    <name type="scientific">Lacrimispora xylanolytica</name>
    <dbReference type="NCBI Taxonomy" id="29375"/>
    <lineage>
        <taxon>Bacteria</taxon>
        <taxon>Bacillati</taxon>
        <taxon>Bacillota</taxon>
        <taxon>Clostridia</taxon>
        <taxon>Lachnospirales</taxon>
        <taxon>Lachnospiraceae</taxon>
        <taxon>Lacrimispora</taxon>
    </lineage>
</organism>
<feature type="region of interest" description="Disordered" evidence="1">
    <location>
        <begin position="86"/>
        <end position="115"/>
    </location>
</feature>
<gene>
    <name evidence="2" type="ORF">OW255_10790</name>
</gene>
<evidence type="ECO:0000313" key="3">
    <source>
        <dbReference type="Proteomes" id="UP001163115"/>
    </source>
</evidence>
<protein>
    <submittedName>
        <fullName evidence="2">YHYH domain-containing protein</fullName>
    </submittedName>
</protein>
<feature type="compositionally biased region" description="Low complexity" evidence="1">
    <location>
        <begin position="93"/>
        <end position="110"/>
    </location>
</feature>
<evidence type="ECO:0000313" key="2">
    <source>
        <dbReference type="EMBL" id="WAJ22070.1"/>
    </source>
</evidence>
<sequence length="209" mass="23333">MRKKVSNKSFKFVSKKMKRGILFVAAILIIGSMETGYSGGVIVSEAHSGRTDSQGGHHDYKNKSGLGSYHYHHGYEAHLHPNGVCPYENGNGTSTTKSSKQSVGSSTTTTSEKKTEPTLKIEDYSLIFETVYYYNNNPDLQASIGNGGQDLLEHFVNYGMAEGRRGSSNFDVKTYRDNNKDLEAAYGDNLKEYYVHYLNIGHKENRTHN</sequence>
<dbReference type="InterPro" id="IPR047773">
    <property type="entry name" value="YHYH_dom_bact"/>
</dbReference>
<evidence type="ECO:0000256" key="1">
    <source>
        <dbReference type="SAM" id="MobiDB-lite"/>
    </source>
</evidence>
<dbReference type="RefSeq" id="WP_268114100.1">
    <property type="nucleotide sequence ID" value="NZ_CP113524.1"/>
</dbReference>